<reference evidence="1 2" key="1">
    <citation type="journal article" date="2019" name="Commun. Biol.">
        <title>The bagworm genome reveals a unique fibroin gene that provides high tensile strength.</title>
        <authorList>
            <person name="Kono N."/>
            <person name="Nakamura H."/>
            <person name="Ohtoshi R."/>
            <person name="Tomita M."/>
            <person name="Numata K."/>
            <person name="Arakawa K."/>
        </authorList>
    </citation>
    <scope>NUCLEOTIDE SEQUENCE [LARGE SCALE GENOMIC DNA]</scope>
</reference>
<gene>
    <name evidence="1" type="ORF">EVAR_39511_1</name>
</gene>
<proteinExistence type="predicted"/>
<dbReference type="Proteomes" id="UP000299102">
    <property type="component" value="Unassembled WGS sequence"/>
</dbReference>
<comment type="caution">
    <text evidence="1">The sequence shown here is derived from an EMBL/GenBank/DDBJ whole genome shotgun (WGS) entry which is preliminary data.</text>
</comment>
<dbReference type="AlphaFoldDB" id="A0A4C1W0X0"/>
<protein>
    <submittedName>
        <fullName evidence="1">Uncharacterized protein</fullName>
    </submittedName>
</protein>
<name>A0A4C1W0X0_EUMVA</name>
<evidence type="ECO:0000313" key="2">
    <source>
        <dbReference type="Proteomes" id="UP000299102"/>
    </source>
</evidence>
<sequence length="95" mass="10822">MSTRHPRLVVSRCPRAADGRPYVIGSSRAGKPASYRIRPRLLHGKAIEAGCRRARADARRRYMIRPFRQITPGHRLRGACLGPLHFRRNPLPSSR</sequence>
<keyword evidence="2" id="KW-1185">Reference proteome</keyword>
<accession>A0A4C1W0X0</accession>
<dbReference type="EMBL" id="BGZK01000453">
    <property type="protein sequence ID" value="GBP44500.1"/>
    <property type="molecule type" value="Genomic_DNA"/>
</dbReference>
<evidence type="ECO:0000313" key="1">
    <source>
        <dbReference type="EMBL" id="GBP44500.1"/>
    </source>
</evidence>
<organism evidence="1 2">
    <name type="scientific">Eumeta variegata</name>
    <name type="common">Bagworm moth</name>
    <name type="synonym">Eumeta japonica</name>
    <dbReference type="NCBI Taxonomy" id="151549"/>
    <lineage>
        <taxon>Eukaryota</taxon>
        <taxon>Metazoa</taxon>
        <taxon>Ecdysozoa</taxon>
        <taxon>Arthropoda</taxon>
        <taxon>Hexapoda</taxon>
        <taxon>Insecta</taxon>
        <taxon>Pterygota</taxon>
        <taxon>Neoptera</taxon>
        <taxon>Endopterygota</taxon>
        <taxon>Lepidoptera</taxon>
        <taxon>Glossata</taxon>
        <taxon>Ditrysia</taxon>
        <taxon>Tineoidea</taxon>
        <taxon>Psychidae</taxon>
        <taxon>Oiketicinae</taxon>
        <taxon>Eumeta</taxon>
    </lineage>
</organism>